<dbReference type="InterPro" id="IPR015915">
    <property type="entry name" value="Kelch-typ_b-propeller"/>
</dbReference>
<proteinExistence type="predicted"/>
<keyword evidence="4" id="KW-0560">Oxidoreductase</keyword>
<dbReference type="SUPFAM" id="SSF50965">
    <property type="entry name" value="Galactose oxidase, central domain"/>
    <property type="match status" value="1"/>
</dbReference>
<name>A0A4S4MR22_9APHY</name>
<dbReference type="Gene3D" id="1.25.40.10">
    <property type="entry name" value="Tetratricopeptide repeat domain"/>
    <property type="match status" value="1"/>
</dbReference>
<dbReference type="InterPro" id="IPR006176">
    <property type="entry name" value="3-OHacyl-CoA_DH_NAD-bd"/>
</dbReference>
<evidence type="ECO:0000259" key="6">
    <source>
        <dbReference type="Pfam" id="PF02737"/>
    </source>
</evidence>
<dbReference type="EMBL" id="SGPM01000222">
    <property type="protein sequence ID" value="THH27827.1"/>
    <property type="molecule type" value="Genomic_DNA"/>
</dbReference>
<dbReference type="InterPro" id="IPR013328">
    <property type="entry name" value="6PGD_dom2"/>
</dbReference>
<keyword evidence="2" id="KW-0880">Kelch repeat</keyword>
<dbReference type="InterPro" id="IPR008927">
    <property type="entry name" value="6-PGluconate_DH-like_C_sf"/>
</dbReference>
<comment type="caution">
    <text evidence="8">The sequence shown here is derived from an EMBL/GenBank/DDBJ whole genome shotgun (WGS) entry which is preliminary data.</text>
</comment>
<keyword evidence="9" id="KW-1185">Reference proteome</keyword>
<dbReference type="GO" id="GO:0070403">
    <property type="term" value="F:NAD+ binding"/>
    <property type="evidence" value="ECO:0007669"/>
    <property type="project" value="InterPro"/>
</dbReference>
<evidence type="ECO:0000259" key="7">
    <source>
        <dbReference type="Pfam" id="PF24981"/>
    </source>
</evidence>
<dbReference type="InterPro" id="IPR011043">
    <property type="entry name" value="Gal_Oxase/kelch_b-propeller"/>
</dbReference>
<dbReference type="PANTHER" id="PTHR48075:SF5">
    <property type="entry name" value="3-HYDROXYBUTYRYL-COA DEHYDROGENASE"/>
    <property type="match status" value="1"/>
</dbReference>
<dbReference type="GO" id="GO:0016616">
    <property type="term" value="F:oxidoreductase activity, acting on the CH-OH group of donors, NAD or NADP as acceptor"/>
    <property type="evidence" value="ECO:0007669"/>
    <property type="project" value="InterPro"/>
</dbReference>
<feature type="domain" description="3-hydroxyacyl-CoA dehydrogenase NAD binding" evidence="6">
    <location>
        <begin position="665"/>
        <end position="860"/>
    </location>
</feature>
<dbReference type="Proteomes" id="UP000308730">
    <property type="component" value="Unassembled WGS sequence"/>
</dbReference>
<dbReference type="InterPro" id="IPR006108">
    <property type="entry name" value="3HC_DH_C"/>
</dbReference>
<dbReference type="FunFam" id="3.40.50.720:FF:000009">
    <property type="entry name" value="Fatty oxidation complex, alpha subunit"/>
    <property type="match status" value="1"/>
</dbReference>
<dbReference type="InterPro" id="IPR036291">
    <property type="entry name" value="NAD(P)-bd_dom_sf"/>
</dbReference>
<evidence type="ECO:0000313" key="8">
    <source>
        <dbReference type="EMBL" id="THH27827.1"/>
    </source>
</evidence>
<feature type="domain" description="Attractin/MKLN-like beta-propeller" evidence="7">
    <location>
        <begin position="355"/>
        <end position="596"/>
    </location>
</feature>
<dbReference type="SUPFAM" id="SSF51735">
    <property type="entry name" value="NAD(P)-binding Rossmann-fold domains"/>
    <property type="match status" value="1"/>
</dbReference>
<evidence type="ECO:0000256" key="1">
    <source>
        <dbReference type="ARBA" id="ARBA00005005"/>
    </source>
</evidence>
<dbReference type="Pfam" id="PF24981">
    <property type="entry name" value="Beta-prop_ATRN-LZTR1"/>
    <property type="match status" value="1"/>
</dbReference>
<dbReference type="OrthoDB" id="432528at2759"/>
<dbReference type="GO" id="GO:0006631">
    <property type="term" value="P:fatty acid metabolic process"/>
    <property type="evidence" value="ECO:0007669"/>
    <property type="project" value="InterPro"/>
</dbReference>
<evidence type="ECO:0008006" key="10">
    <source>
        <dbReference type="Google" id="ProtNLM"/>
    </source>
</evidence>
<dbReference type="Pfam" id="PF02737">
    <property type="entry name" value="3HCDH_N"/>
    <property type="match status" value="1"/>
</dbReference>
<dbReference type="PANTHER" id="PTHR48075">
    <property type="entry name" value="3-HYDROXYACYL-COA DEHYDROGENASE FAMILY PROTEIN"/>
    <property type="match status" value="1"/>
</dbReference>
<organism evidence="8 9">
    <name type="scientific">Antrodiella citrinella</name>
    <dbReference type="NCBI Taxonomy" id="2447956"/>
    <lineage>
        <taxon>Eukaryota</taxon>
        <taxon>Fungi</taxon>
        <taxon>Dikarya</taxon>
        <taxon>Basidiomycota</taxon>
        <taxon>Agaricomycotina</taxon>
        <taxon>Agaricomycetes</taxon>
        <taxon>Polyporales</taxon>
        <taxon>Steccherinaceae</taxon>
        <taxon>Antrodiella</taxon>
    </lineage>
</organism>
<dbReference type="SUPFAM" id="SSF48179">
    <property type="entry name" value="6-phosphogluconate dehydrogenase C-terminal domain-like"/>
    <property type="match status" value="1"/>
</dbReference>
<dbReference type="Gene3D" id="2.120.10.80">
    <property type="entry name" value="Kelch-type beta propeller"/>
    <property type="match status" value="2"/>
</dbReference>
<dbReference type="InterPro" id="IPR011990">
    <property type="entry name" value="TPR-like_helical_dom_sf"/>
</dbReference>
<dbReference type="Pfam" id="PF01344">
    <property type="entry name" value="Kelch_1"/>
    <property type="match status" value="1"/>
</dbReference>
<dbReference type="InterPro" id="IPR056737">
    <property type="entry name" value="Beta-prop_ATRN-MKLN-like"/>
</dbReference>
<evidence type="ECO:0000256" key="4">
    <source>
        <dbReference type="ARBA" id="ARBA00023002"/>
    </source>
</evidence>
<accession>A0A4S4MR22</accession>
<comment type="pathway">
    <text evidence="1">Lipid metabolism; fatty acid beta-oxidation.</text>
</comment>
<protein>
    <recommendedName>
        <fullName evidence="10">3-hydroxyacyl-CoA dehydrogenase NAD binding domain-containing protein</fullName>
    </recommendedName>
</protein>
<evidence type="ECO:0000313" key="9">
    <source>
        <dbReference type="Proteomes" id="UP000308730"/>
    </source>
</evidence>
<keyword evidence="3" id="KW-0677">Repeat</keyword>
<gene>
    <name evidence="8" type="ORF">EUX98_g6367</name>
</gene>
<dbReference type="AlphaFoldDB" id="A0A4S4MR22"/>
<sequence>MALNKEQMKSDMRMMAEMTERSRNFDPDTQIQSWAGVRLEEANTTPASFDKLRDARDIKAEGNTLYTQQRYREAIEKYKDAMRVFLGPQFVLPSPDYLNARYLALGDPTSDQREVIELTACAGNIAQSYYKMYSASQDAEDLISVIDWVEEIRVMYECLKYSVFPTAPAWRLFHLKMVEYFTVPIRRFDMMAGIYRTLGNTALGATFSDLSKAYYMAPDEATNQSKIIALESTAMRNYNYFGSIRHPEPSAYVRLQVTQPALQIRGAWQRVDLPRGRGKPPGRSCLSSWICDGKLYVGGGMNDIYKEQRDMWCLELATKTWKKLPDFPPIKPSAGLYTSRPMRYWQGKAYLFSGPQKIWIFDCATEKWNSKTTTLRGAWPYPNNDLFAFTSAILEGKLYIFGGDDSESRLGVDIFMELDLTTFRWKHINGATGVVPNRNTPGLRVFTALTAVPEQRKLYLCFGDANRSQAERSGHPSGFHTDYVYNDLWSYSVDTQGWKRERLRGNFPSPRAEHCTVYHPILKRTIVYGGYNADLNSANTFGFAFFSDAFVHDPGSGIWKQVITRGFPTYRAQCALVVDPDTGVTYLYGGWTNSEYYPSKVVLNRTFDDLWQLKLDIVRGGMSEDDFHIDPRTVPHGPWYQCFSCGRFDTTPKKCMAVAAHGIRTVGVIGSGQMGLGIAYVAALRARVPVLLHDRSEAQLKKGLAFMDKLLDKDVTKGKISAEDAKETRGRVTVISAEKGLAGMRDADMVIEAVSEKLSLKEAIFKELSAKVSADTILATNTSSISITKIAAATIPEGQTASSSEGSKSASRVVGLHFFNPVPVMKLVEIISALQTSTDTLDRARNFAVACGKEVTTSQDVPGFVSNALLMPFINEAIMCLEKVGASFVIQRYIIVTSCLIEQGVATRDDIDKTLKLGMNHPMGPLQLADFIGLDTCLAIQQTLYNGTSDSKYRPSVLLERMVDAQWLGKKSGKGFYDYDA</sequence>
<dbReference type="Gene3D" id="1.10.1040.10">
    <property type="entry name" value="N-(1-d-carboxylethyl)-l-norvaline Dehydrogenase, domain 2"/>
    <property type="match status" value="1"/>
</dbReference>
<feature type="domain" description="3-hydroxyacyl-CoA dehydrogenase C-terminal" evidence="5">
    <location>
        <begin position="893"/>
        <end position="979"/>
    </location>
</feature>
<evidence type="ECO:0000256" key="3">
    <source>
        <dbReference type="ARBA" id="ARBA00022737"/>
    </source>
</evidence>
<evidence type="ECO:0000256" key="2">
    <source>
        <dbReference type="ARBA" id="ARBA00022441"/>
    </source>
</evidence>
<dbReference type="Pfam" id="PF00725">
    <property type="entry name" value="3HCDH"/>
    <property type="match status" value="1"/>
</dbReference>
<evidence type="ECO:0000259" key="5">
    <source>
        <dbReference type="Pfam" id="PF00725"/>
    </source>
</evidence>
<dbReference type="InterPro" id="IPR006652">
    <property type="entry name" value="Kelch_1"/>
</dbReference>
<dbReference type="Gene3D" id="3.40.50.720">
    <property type="entry name" value="NAD(P)-binding Rossmann-like Domain"/>
    <property type="match status" value="1"/>
</dbReference>
<reference evidence="8 9" key="1">
    <citation type="submission" date="2019-02" db="EMBL/GenBank/DDBJ databases">
        <title>Genome sequencing of the rare red list fungi Antrodiella citrinella (Flaviporus citrinellus).</title>
        <authorList>
            <person name="Buettner E."/>
            <person name="Kellner H."/>
        </authorList>
    </citation>
    <scope>NUCLEOTIDE SEQUENCE [LARGE SCALE GENOMIC DNA]</scope>
    <source>
        <strain evidence="8 9">DSM 108506</strain>
    </source>
</reference>